<dbReference type="FunFam" id="1.20.930.40:FF:000001">
    <property type="entry name" value="N-acetylated-alpha-linked acidic dipeptidase 2"/>
    <property type="match status" value="1"/>
</dbReference>
<dbReference type="FunFam" id="3.40.630.10:FF:000164">
    <property type="entry name" value="Os01g0740650 protein"/>
    <property type="match status" value="1"/>
</dbReference>
<feature type="transmembrane region" description="Helical" evidence="16">
    <location>
        <begin position="63"/>
        <end position="87"/>
    </location>
</feature>
<dbReference type="InterPro" id="IPR039373">
    <property type="entry name" value="Peptidase_M28B"/>
</dbReference>
<evidence type="ECO:0000256" key="3">
    <source>
        <dbReference type="ARBA" id="ARBA00022670"/>
    </source>
</evidence>
<dbReference type="Pfam" id="PF04389">
    <property type="entry name" value="Peptidase_M28"/>
    <property type="match status" value="1"/>
</dbReference>
<feature type="chain" id="PRO_5035944720" description="glutamate carboxypeptidase II" evidence="17">
    <location>
        <begin position="23"/>
        <end position="777"/>
    </location>
</feature>
<dbReference type="GO" id="GO:0010073">
    <property type="term" value="P:meristem maintenance"/>
    <property type="evidence" value="ECO:0007669"/>
    <property type="project" value="UniProtKB-ARBA"/>
</dbReference>
<keyword evidence="11 16" id="KW-0472">Membrane</keyword>
<sequence>MQPLSWWVQCLVLRTLPGSLLRRADHQRSDNAYGEEEAAPLRPDRNSPLPMCDSFKPCRKGAFILVTSLTLAVLSVLAMHLFLSIWLSSNHKEENWQRMFVDYIDNNSISNHLQQLTKEPHVAGTTENFKTAEYVESTFRDYGLDAHHKDFDVLLTYPLHRSLVLTQPGHETIELFLNERAVPGDPYSNNSKVMPPFHGYAPSGNASAEVVYANYGRQEDFEKLSQLGATVEGAIVIARYGMIYRGDIVENAARAGAVAVVIYSDPFDYGNNGTQGYYPDSQWLPPSGAQRGSVYRGIGDPLTPGWASESEAERLSVDDPNTMLPRIPSLPISAEDALPILRSLSGPVAPLEWQGTLELSDYKLGRGPGRLNFSYVANQTVRPIRNVFATILGSEEPDRFVLLGNHRDAWAFGAVDPNSGTAALLELARGFGKLLEQGWRPHRTIVLCSWDAEEFGLVGSTEWVEQNSDILNANAVVYMNVDCAVAGPGLNAGASPQLDDLLIETTKQVTDPDDFGQSLYDSWMVSSNKPTPSIGRLGGGDSDFASFLQHAGVPSMDIYFGADYPVYHSIYDNYNWMVKFGDPLFRRHVAITTVWGLLALRLADDAILPMKYENYANELHTYTLSIISRLKEADAPESISCTPLLSALKDLGASISKISQELKAVNQEGMGVHSGPDLGPFYRQRGLNDRLLRAERAFLDSEGIPGYSWYKHLVYGPVSNNNYGSLSFPAIWDSIYEATGSSNDASNSTKWAAVQHQIFRSARAITRASLVLRGKLT</sequence>
<dbReference type="GO" id="GO:0006508">
    <property type="term" value="P:proteolysis"/>
    <property type="evidence" value="ECO:0007669"/>
    <property type="project" value="UniProtKB-KW"/>
</dbReference>
<evidence type="ECO:0000256" key="14">
    <source>
        <dbReference type="ARBA" id="ARBA00060399"/>
    </source>
</evidence>
<comment type="caution">
    <text evidence="21">The sequence shown here is derived from an EMBL/GenBank/DDBJ whole genome shotgun (WGS) entry which is preliminary data.</text>
</comment>
<keyword evidence="12" id="KW-0325">Glycoprotein</keyword>
<dbReference type="FunFam" id="3.50.30.30:FF:000008">
    <property type="entry name" value="Glutamate carboxypeptidase 2"/>
    <property type="match status" value="1"/>
</dbReference>
<evidence type="ECO:0000256" key="17">
    <source>
        <dbReference type="SAM" id="SignalP"/>
    </source>
</evidence>
<evidence type="ECO:0000259" key="18">
    <source>
        <dbReference type="Pfam" id="PF02225"/>
    </source>
</evidence>
<evidence type="ECO:0000256" key="12">
    <source>
        <dbReference type="ARBA" id="ARBA00023180"/>
    </source>
</evidence>
<evidence type="ECO:0000256" key="15">
    <source>
        <dbReference type="ARBA" id="ARBA00066561"/>
    </source>
</evidence>
<evidence type="ECO:0000313" key="22">
    <source>
        <dbReference type="Proteomes" id="UP000822688"/>
    </source>
</evidence>
<dbReference type="Gene3D" id="1.20.930.40">
    <property type="entry name" value="Transferrin receptor-like, dimerisation domain"/>
    <property type="match status" value="1"/>
</dbReference>
<evidence type="ECO:0000259" key="20">
    <source>
        <dbReference type="Pfam" id="PF04389"/>
    </source>
</evidence>
<dbReference type="GO" id="GO:0012505">
    <property type="term" value="C:endomembrane system"/>
    <property type="evidence" value="ECO:0007669"/>
    <property type="project" value="UniProtKB-SubCell"/>
</dbReference>
<dbReference type="CDD" id="cd02121">
    <property type="entry name" value="PA_GCPII_like"/>
    <property type="match status" value="1"/>
</dbReference>
<evidence type="ECO:0000256" key="4">
    <source>
        <dbReference type="ARBA" id="ARBA00022692"/>
    </source>
</evidence>
<evidence type="ECO:0000256" key="16">
    <source>
        <dbReference type="SAM" id="Phobius"/>
    </source>
</evidence>
<keyword evidence="7" id="KW-0862">Zinc</keyword>
<dbReference type="GO" id="GO:0046872">
    <property type="term" value="F:metal ion binding"/>
    <property type="evidence" value="ECO:0007669"/>
    <property type="project" value="UniProtKB-KW"/>
</dbReference>
<dbReference type="EMBL" id="CM026423">
    <property type="protein sequence ID" value="KAG0582534.1"/>
    <property type="molecule type" value="Genomic_DNA"/>
</dbReference>
<keyword evidence="4 16" id="KW-0812">Transmembrane</keyword>
<feature type="domain" description="PA" evidence="18">
    <location>
        <begin position="207"/>
        <end position="292"/>
    </location>
</feature>
<comment type="cofactor">
    <cofactor evidence="1">
        <name>Zn(2+)</name>
        <dbReference type="ChEBI" id="CHEBI:29105"/>
    </cofactor>
</comment>
<evidence type="ECO:0000256" key="2">
    <source>
        <dbReference type="ARBA" id="ARBA00005634"/>
    </source>
</evidence>
<dbReference type="InterPro" id="IPR046450">
    <property type="entry name" value="PA_dom_sf"/>
</dbReference>
<evidence type="ECO:0000256" key="6">
    <source>
        <dbReference type="ARBA" id="ARBA00022801"/>
    </source>
</evidence>
<evidence type="ECO:0000256" key="1">
    <source>
        <dbReference type="ARBA" id="ARBA00001947"/>
    </source>
</evidence>
<comment type="similarity">
    <text evidence="2">Belongs to the peptidase M28 family. M28B subfamily.</text>
</comment>
<dbReference type="Proteomes" id="UP000822688">
    <property type="component" value="Chromosome 3"/>
</dbReference>
<keyword evidence="8" id="KW-0735">Signal-anchor</keyword>
<keyword evidence="5" id="KW-0479">Metal-binding</keyword>
<feature type="signal peptide" evidence="17">
    <location>
        <begin position="1"/>
        <end position="22"/>
    </location>
</feature>
<evidence type="ECO:0000313" key="21">
    <source>
        <dbReference type="EMBL" id="KAG0582534.1"/>
    </source>
</evidence>
<evidence type="ECO:0000256" key="11">
    <source>
        <dbReference type="ARBA" id="ARBA00023136"/>
    </source>
</evidence>
<dbReference type="InterPro" id="IPR007365">
    <property type="entry name" value="TFR-like_dimer_dom"/>
</dbReference>
<dbReference type="Pfam" id="PF02225">
    <property type="entry name" value="PA"/>
    <property type="match status" value="1"/>
</dbReference>
<dbReference type="Gene3D" id="3.40.630.10">
    <property type="entry name" value="Zn peptidases"/>
    <property type="match status" value="1"/>
</dbReference>
<dbReference type="Gene3D" id="3.50.30.30">
    <property type="match status" value="1"/>
</dbReference>
<name>A0A8T0IFJ4_CERPU</name>
<dbReference type="EC" id="3.4.17.21" evidence="15"/>
<feature type="domain" description="Transferrin receptor-like dimerisation" evidence="19">
    <location>
        <begin position="639"/>
        <end position="772"/>
    </location>
</feature>
<dbReference type="InterPro" id="IPR003137">
    <property type="entry name" value="PA_domain"/>
</dbReference>
<keyword evidence="6" id="KW-0378">Hydrolase</keyword>
<evidence type="ECO:0000259" key="19">
    <source>
        <dbReference type="Pfam" id="PF04253"/>
    </source>
</evidence>
<reference evidence="21" key="1">
    <citation type="submission" date="2020-06" db="EMBL/GenBank/DDBJ databases">
        <title>WGS assembly of Ceratodon purpureus strain R40.</title>
        <authorList>
            <person name="Carey S.B."/>
            <person name="Jenkins J."/>
            <person name="Shu S."/>
            <person name="Lovell J.T."/>
            <person name="Sreedasyam A."/>
            <person name="Maumus F."/>
            <person name="Tiley G.P."/>
            <person name="Fernandez-Pozo N."/>
            <person name="Barry K."/>
            <person name="Chen C."/>
            <person name="Wang M."/>
            <person name="Lipzen A."/>
            <person name="Daum C."/>
            <person name="Saski C.A."/>
            <person name="Payton A.C."/>
            <person name="Mcbreen J.C."/>
            <person name="Conrad R.E."/>
            <person name="Kollar L.M."/>
            <person name="Olsson S."/>
            <person name="Huttunen S."/>
            <person name="Landis J.B."/>
            <person name="Wickett N.J."/>
            <person name="Johnson M.G."/>
            <person name="Rensing S.A."/>
            <person name="Grimwood J."/>
            <person name="Schmutz J."/>
            <person name="Mcdaniel S.F."/>
        </authorList>
    </citation>
    <scope>NUCLEOTIDE SEQUENCE</scope>
    <source>
        <strain evidence="21">R40</strain>
    </source>
</reference>
<keyword evidence="22" id="KW-1185">Reference proteome</keyword>
<comment type="subcellular location">
    <subcellularLocation>
        <location evidence="14">Endomembrane system</location>
        <topology evidence="14">Single-pass type II membrane protein</topology>
    </subcellularLocation>
</comment>
<dbReference type="GO" id="GO:0004181">
    <property type="term" value="F:metallocarboxypeptidase activity"/>
    <property type="evidence" value="ECO:0007669"/>
    <property type="project" value="UniProtKB-EC"/>
</dbReference>
<evidence type="ECO:0000256" key="5">
    <source>
        <dbReference type="ARBA" id="ARBA00022723"/>
    </source>
</evidence>
<dbReference type="Pfam" id="PF04253">
    <property type="entry name" value="TFR_dimer"/>
    <property type="match status" value="1"/>
</dbReference>
<accession>A0A8T0IFJ4</accession>
<dbReference type="InterPro" id="IPR007484">
    <property type="entry name" value="Peptidase_M28"/>
</dbReference>
<gene>
    <name evidence="21" type="ORF">KC19_3G067000</name>
</gene>
<comment type="catalytic activity">
    <reaction evidence="13">
        <text>Release of an unsubstituted, C-terminal glutamyl residue, typically from Ac-Asp-Glu or folylpoly-gamma-glutamates.</text>
        <dbReference type="EC" id="3.4.17.21"/>
    </reaction>
</comment>
<proteinExistence type="inferred from homology"/>
<dbReference type="CDD" id="cd08022">
    <property type="entry name" value="M28_PSMA_like"/>
    <property type="match status" value="1"/>
</dbReference>
<feature type="domain" description="Peptidase M28" evidence="20">
    <location>
        <begin position="386"/>
        <end position="575"/>
    </location>
</feature>
<evidence type="ECO:0000256" key="9">
    <source>
        <dbReference type="ARBA" id="ARBA00022989"/>
    </source>
</evidence>
<organism evidence="21 22">
    <name type="scientific">Ceratodon purpureus</name>
    <name type="common">Fire moss</name>
    <name type="synonym">Dicranum purpureum</name>
    <dbReference type="NCBI Taxonomy" id="3225"/>
    <lineage>
        <taxon>Eukaryota</taxon>
        <taxon>Viridiplantae</taxon>
        <taxon>Streptophyta</taxon>
        <taxon>Embryophyta</taxon>
        <taxon>Bryophyta</taxon>
        <taxon>Bryophytina</taxon>
        <taxon>Bryopsida</taxon>
        <taxon>Dicranidae</taxon>
        <taxon>Pseudoditrichales</taxon>
        <taxon>Ditrichaceae</taxon>
        <taxon>Ceratodon</taxon>
    </lineage>
</organism>
<dbReference type="PANTHER" id="PTHR10404">
    <property type="entry name" value="N-ACETYLATED-ALPHA-LINKED ACIDIC DIPEPTIDASE"/>
    <property type="match status" value="1"/>
</dbReference>
<keyword evidence="17" id="KW-0732">Signal</keyword>
<dbReference type="PANTHER" id="PTHR10404:SF46">
    <property type="entry name" value="VACUOLAR PROTEIN SORTING-ASSOCIATED PROTEIN 70"/>
    <property type="match status" value="1"/>
</dbReference>
<keyword evidence="9 16" id="KW-1133">Transmembrane helix</keyword>
<dbReference type="AlphaFoldDB" id="A0A8T0IFJ4"/>
<keyword evidence="10" id="KW-0482">Metalloprotease</keyword>
<evidence type="ECO:0000256" key="13">
    <source>
        <dbReference type="ARBA" id="ARBA00052003"/>
    </source>
</evidence>
<evidence type="ECO:0000256" key="8">
    <source>
        <dbReference type="ARBA" id="ARBA00022968"/>
    </source>
</evidence>
<evidence type="ECO:0000256" key="7">
    <source>
        <dbReference type="ARBA" id="ARBA00022833"/>
    </source>
</evidence>
<dbReference type="SUPFAM" id="SSF53187">
    <property type="entry name" value="Zn-dependent exopeptidases"/>
    <property type="match status" value="1"/>
</dbReference>
<evidence type="ECO:0000256" key="10">
    <source>
        <dbReference type="ARBA" id="ARBA00023049"/>
    </source>
</evidence>
<dbReference type="InterPro" id="IPR036757">
    <property type="entry name" value="TFR-like_dimer_dom_sf"/>
</dbReference>
<protein>
    <recommendedName>
        <fullName evidence="15">glutamate carboxypeptidase II</fullName>
        <ecNumber evidence="15">3.4.17.21</ecNumber>
    </recommendedName>
</protein>
<dbReference type="SUPFAM" id="SSF47672">
    <property type="entry name" value="Transferrin receptor-like dimerisation domain"/>
    <property type="match status" value="1"/>
</dbReference>
<keyword evidence="3" id="KW-0645">Protease</keyword>
<dbReference type="SUPFAM" id="SSF52025">
    <property type="entry name" value="PA domain"/>
    <property type="match status" value="1"/>
</dbReference>